<accession>A0A3E2VRD7</accession>
<protein>
    <submittedName>
        <fullName evidence="2">Uncharacterized protein</fullName>
    </submittedName>
</protein>
<dbReference type="RefSeq" id="WP_007865359.1">
    <property type="nucleotide sequence ID" value="NZ_CABJDD010000001.1"/>
</dbReference>
<evidence type="ECO:0000313" key="3">
    <source>
        <dbReference type="Proteomes" id="UP000708338"/>
    </source>
</evidence>
<dbReference type="Proteomes" id="UP000708338">
    <property type="component" value="Unassembled WGS sequence"/>
</dbReference>
<proteinExistence type="inferred from homology"/>
<dbReference type="Gene3D" id="3.40.1400.10">
    <property type="entry name" value="Sugar-phosphate isomerase, RpiB/LacA/LacB"/>
    <property type="match status" value="1"/>
</dbReference>
<dbReference type="EMBL" id="WQPS01000005">
    <property type="protein sequence ID" value="MBT9809312.1"/>
    <property type="molecule type" value="Genomic_DNA"/>
</dbReference>
<organism evidence="2 3">
    <name type="scientific">Enterocloster citroniae</name>
    <dbReference type="NCBI Taxonomy" id="358743"/>
    <lineage>
        <taxon>Bacteria</taxon>
        <taxon>Bacillati</taxon>
        <taxon>Bacillota</taxon>
        <taxon>Clostridia</taxon>
        <taxon>Lachnospirales</taxon>
        <taxon>Lachnospiraceae</taxon>
        <taxon>Enterocloster</taxon>
    </lineage>
</organism>
<evidence type="ECO:0000313" key="2">
    <source>
        <dbReference type="EMBL" id="MBT9809312.1"/>
    </source>
</evidence>
<dbReference type="GO" id="GO:0016861">
    <property type="term" value="F:intramolecular oxidoreductase activity, interconverting aldoses and ketoses"/>
    <property type="evidence" value="ECO:0007669"/>
    <property type="project" value="UniProtKB-ARBA"/>
</dbReference>
<sequence>MKIAVLNEFSQAPKNGIILKELKSVVEPMGHQVFNAAMEVPLTDQDVPEAYTQENPRLTYLHLGIMSALLLNSGAVDFVVTGCGTAQGALMSLNMYPGVVCGYCIEPTDAYLFLQINNGNALAIPFAKGFGWGAEINLNNIFVKAFGSPKGMGYPDGRKEAQNRNANLLFDVKKKVAKPLLDALRALDPQMVKECMIPRFLDCFYAGCQDQEIRAFVDEMAASKGGN</sequence>
<name>A0A3E2VRD7_9FIRM</name>
<dbReference type="InterPro" id="IPR036569">
    <property type="entry name" value="RpiB_LacA_LacB_sf"/>
</dbReference>
<dbReference type="InterPro" id="IPR003500">
    <property type="entry name" value="RpiB_LacA_LacB"/>
</dbReference>
<dbReference type="NCBIfam" id="NF006753">
    <property type="entry name" value="PRK09273.1"/>
    <property type="match status" value="1"/>
</dbReference>
<dbReference type="PANTHER" id="PTHR30345:SF6">
    <property type="entry name" value="RIBOSE 5-PHOSPHATE ISOMERASE"/>
    <property type="match status" value="1"/>
</dbReference>
<reference evidence="2" key="1">
    <citation type="journal article" date="2021" name="Gut Microbes">
        <title>A synthetic consortium of 100 gut commensals modulates the composition and function in a colon model of the microbiome of elderly subjects.</title>
        <authorList>
            <person name="Perez M."/>
            <person name="Ntemiri A."/>
            <person name="Tan H."/>
            <person name="Harris H.M.B."/>
            <person name="Roager H.M."/>
            <person name="Ribiere C."/>
            <person name="O'Toole P.W."/>
        </authorList>
    </citation>
    <scope>NUCLEOTIDE SEQUENCE</scope>
    <source>
        <strain evidence="2">MCC335</strain>
    </source>
</reference>
<gene>
    <name evidence="2" type="ORF">GPL26_06575</name>
</gene>
<dbReference type="Pfam" id="PF02502">
    <property type="entry name" value="LacAB_rpiB"/>
    <property type="match status" value="1"/>
</dbReference>
<dbReference type="AlphaFoldDB" id="A0A3E2VRD7"/>
<evidence type="ECO:0000256" key="1">
    <source>
        <dbReference type="ARBA" id="ARBA00008754"/>
    </source>
</evidence>
<dbReference type="SUPFAM" id="SSF89623">
    <property type="entry name" value="Ribose/Galactose isomerase RpiB/AlsB"/>
    <property type="match status" value="1"/>
</dbReference>
<comment type="similarity">
    <text evidence="1">Belongs to the LacAB/RpiB family.</text>
</comment>
<dbReference type="InterPro" id="IPR022133">
    <property type="entry name" value="Ribose_5_isomerase_C"/>
</dbReference>
<dbReference type="PANTHER" id="PTHR30345">
    <property type="entry name" value="RIBOSE-5-PHOSPHATE ISOMERASE B"/>
    <property type="match status" value="1"/>
</dbReference>
<dbReference type="GO" id="GO:0005975">
    <property type="term" value="P:carbohydrate metabolic process"/>
    <property type="evidence" value="ECO:0007669"/>
    <property type="project" value="InterPro"/>
</dbReference>
<comment type="caution">
    <text evidence="2">The sequence shown here is derived from an EMBL/GenBank/DDBJ whole genome shotgun (WGS) entry which is preliminary data.</text>
</comment>
<dbReference type="Pfam" id="PF12408">
    <property type="entry name" value="DUF3666"/>
    <property type="match status" value="1"/>
</dbReference>